<keyword evidence="1" id="KW-0472">Membrane</keyword>
<sequence length="53" mass="5472">MSSAVMYLLFMAAGFLLGGAIALWKTHRFFSGVLAAVAVIAGAGAVLNLMEVI</sequence>
<gene>
    <name evidence="2" type="ORF">GCM10011410_22950</name>
</gene>
<dbReference type="Proteomes" id="UP000641514">
    <property type="component" value="Unassembled WGS sequence"/>
</dbReference>
<dbReference type="AlphaFoldDB" id="A0A916UE90"/>
<protein>
    <submittedName>
        <fullName evidence="2">Uncharacterized protein</fullName>
    </submittedName>
</protein>
<feature type="transmembrane region" description="Helical" evidence="1">
    <location>
        <begin position="29"/>
        <end position="50"/>
    </location>
</feature>
<evidence type="ECO:0000313" key="2">
    <source>
        <dbReference type="EMBL" id="GGC69550.1"/>
    </source>
</evidence>
<dbReference type="EMBL" id="BMJH01000002">
    <property type="protein sequence ID" value="GGC69550.1"/>
    <property type="molecule type" value="Genomic_DNA"/>
</dbReference>
<accession>A0A916UE90</accession>
<keyword evidence="3" id="KW-1185">Reference proteome</keyword>
<reference evidence="2" key="1">
    <citation type="journal article" date="2014" name="Int. J. Syst. Evol. Microbiol.">
        <title>Complete genome sequence of Corynebacterium casei LMG S-19264T (=DSM 44701T), isolated from a smear-ripened cheese.</title>
        <authorList>
            <consortium name="US DOE Joint Genome Institute (JGI-PGF)"/>
            <person name="Walter F."/>
            <person name="Albersmeier A."/>
            <person name="Kalinowski J."/>
            <person name="Ruckert C."/>
        </authorList>
    </citation>
    <scope>NUCLEOTIDE SEQUENCE</scope>
    <source>
        <strain evidence="2">CGMCC 1.15478</strain>
    </source>
</reference>
<comment type="caution">
    <text evidence="2">The sequence shown here is derived from an EMBL/GenBank/DDBJ whole genome shotgun (WGS) entry which is preliminary data.</text>
</comment>
<proteinExistence type="predicted"/>
<reference evidence="2" key="2">
    <citation type="submission" date="2020-09" db="EMBL/GenBank/DDBJ databases">
        <authorList>
            <person name="Sun Q."/>
            <person name="Zhou Y."/>
        </authorList>
    </citation>
    <scope>NUCLEOTIDE SEQUENCE</scope>
    <source>
        <strain evidence="2">CGMCC 1.15478</strain>
    </source>
</reference>
<keyword evidence="1" id="KW-0812">Transmembrane</keyword>
<keyword evidence="1" id="KW-1133">Transmembrane helix</keyword>
<name>A0A916UE90_9ACTN</name>
<evidence type="ECO:0000313" key="3">
    <source>
        <dbReference type="Proteomes" id="UP000641514"/>
    </source>
</evidence>
<feature type="transmembrane region" description="Helical" evidence="1">
    <location>
        <begin position="6"/>
        <end position="24"/>
    </location>
</feature>
<evidence type="ECO:0000256" key="1">
    <source>
        <dbReference type="SAM" id="Phobius"/>
    </source>
</evidence>
<organism evidence="2 3">
    <name type="scientific">Hoyosella rhizosphaerae</name>
    <dbReference type="NCBI Taxonomy" id="1755582"/>
    <lineage>
        <taxon>Bacteria</taxon>
        <taxon>Bacillati</taxon>
        <taxon>Actinomycetota</taxon>
        <taxon>Actinomycetes</taxon>
        <taxon>Mycobacteriales</taxon>
        <taxon>Hoyosellaceae</taxon>
        <taxon>Hoyosella</taxon>
    </lineage>
</organism>
<dbReference type="RefSeq" id="WP_188674654.1">
    <property type="nucleotide sequence ID" value="NZ_BMJH01000002.1"/>
</dbReference>